<sequence length="118" mass="13867">METIGDLPKIDTTQNLDNFVSRQQYDQLLDDYNKLKERNESKASEQEQDVLEAYIDRINRFEHLMKELQQDFLQMKASVRSRALVNNSARTIEQRSRGDDSSAINYVMTIVHPKRSMN</sequence>
<dbReference type="VEuPathDB" id="VectorBase:ACUA019194"/>
<evidence type="ECO:0000256" key="1">
    <source>
        <dbReference type="SAM" id="Coils"/>
    </source>
</evidence>
<reference evidence="2" key="2">
    <citation type="submission" date="2020-05" db="UniProtKB">
        <authorList>
            <consortium name="EnsemblMetazoa"/>
        </authorList>
    </citation>
    <scope>IDENTIFICATION</scope>
    <source>
        <strain evidence="2">A-37</strain>
    </source>
</reference>
<name>A0A182MIN7_9DIPT</name>
<protein>
    <submittedName>
        <fullName evidence="2">Uncharacterized protein</fullName>
    </submittedName>
</protein>
<proteinExistence type="predicted"/>
<keyword evidence="1" id="KW-0175">Coiled coil</keyword>
<evidence type="ECO:0000313" key="3">
    <source>
        <dbReference type="Proteomes" id="UP000075883"/>
    </source>
</evidence>
<reference evidence="3" key="1">
    <citation type="submission" date="2013-09" db="EMBL/GenBank/DDBJ databases">
        <title>The Genome Sequence of Anopheles culicifacies species A.</title>
        <authorList>
            <consortium name="The Broad Institute Genomics Platform"/>
            <person name="Neafsey D.E."/>
            <person name="Besansky N."/>
            <person name="Howell P."/>
            <person name="Walton C."/>
            <person name="Young S.K."/>
            <person name="Zeng Q."/>
            <person name="Gargeya S."/>
            <person name="Fitzgerald M."/>
            <person name="Haas B."/>
            <person name="Abouelleil A."/>
            <person name="Allen A.W."/>
            <person name="Alvarado L."/>
            <person name="Arachchi H.M."/>
            <person name="Berlin A.M."/>
            <person name="Chapman S.B."/>
            <person name="Gainer-Dewar J."/>
            <person name="Goldberg J."/>
            <person name="Griggs A."/>
            <person name="Gujja S."/>
            <person name="Hansen M."/>
            <person name="Howarth C."/>
            <person name="Imamovic A."/>
            <person name="Ireland A."/>
            <person name="Larimer J."/>
            <person name="McCowan C."/>
            <person name="Murphy C."/>
            <person name="Pearson M."/>
            <person name="Poon T.W."/>
            <person name="Priest M."/>
            <person name="Roberts A."/>
            <person name="Saif S."/>
            <person name="Shea T."/>
            <person name="Sisk P."/>
            <person name="Sykes S."/>
            <person name="Wortman J."/>
            <person name="Nusbaum C."/>
            <person name="Birren B."/>
        </authorList>
    </citation>
    <scope>NUCLEOTIDE SEQUENCE [LARGE SCALE GENOMIC DNA]</scope>
    <source>
        <strain evidence="3">A-37</strain>
    </source>
</reference>
<dbReference type="AlphaFoldDB" id="A0A182MIN7"/>
<evidence type="ECO:0000313" key="2">
    <source>
        <dbReference type="EnsemblMetazoa" id="ACUA019194-PA"/>
    </source>
</evidence>
<dbReference type="EMBL" id="AXCM01000063">
    <property type="status" value="NOT_ANNOTATED_CDS"/>
    <property type="molecule type" value="Genomic_DNA"/>
</dbReference>
<feature type="coiled-coil region" evidence="1">
    <location>
        <begin position="25"/>
        <end position="71"/>
    </location>
</feature>
<dbReference type="Proteomes" id="UP000075883">
    <property type="component" value="Unassembled WGS sequence"/>
</dbReference>
<dbReference type="EnsemblMetazoa" id="ACUA019194-RA">
    <property type="protein sequence ID" value="ACUA019194-PA"/>
    <property type="gene ID" value="ACUA019194"/>
</dbReference>
<keyword evidence="3" id="KW-1185">Reference proteome</keyword>
<organism evidence="2 3">
    <name type="scientific">Anopheles culicifacies</name>
    <dbReference type="NCBI Taxonomy" id="139723"/>
    <lineage>
        <taxon>Eukaryota</taxon>
        <taxon>Metazoa</taxon>
        <taxon>Ecdysozoa</taxon>
        <taxon>Arthropoda</taxon>
        <taxon>Hexapoda</taxon>
        <taxon>Insecta</taxon>
        <taxon>Pterygota</taxon>
        <taxon>Neoptera</taxon>
        <taxon>Endopterygota</taxon>
        <taxon>Diptera</taxon>
        <taxon>Nematocera</taxon>
        <taxon>Culicoidea</taxon>
        <taxon>Culicidae</taxon>
        <taxon>Anophelinae</taxon>
        <taxon>Anopheles</taxon>
        <taxon>culicifacies species complex</taxon>
    </lineage>
</organism>
<accession>A0A182MIN7</accession>